<evidence type="ECO:0000256" key="1">
    <source>
        <dbReference type="ARBA" id="ARBA00005871"/>
    </source>
</evidence>
<name>A0AA43QNH1_9LECA</name>
<evidence type="ECO:0000256" key="8">
    <source>
        <dbReference type="RuleBase" id="RU366045"/>
    </source>
</evidence>
<proteinExistence type="inferred from homology"/>
<dbReference type="SUPFAM" id="SSF51556">
    <property type="entry name" value="Metallo-dependent hydrolases"/>
    <property type="match status" value="1"/>
</dbReference>
<evidence type="ECO:0000313" key="11">
    <source>
        <dbReference type="Proteomes" id="UP001161017"/>
    </source>
</evidence>
<keyword evidence="2" id="KW-0479">Metal-binding</keyword>
<dbReference type="PANTHER" id="PTHR21240">
    <property type="entry name" value="2-AMINO-3-CARBOXYLMUCONATE-6-SEMIALDEHYDE DECARBOXYLASE"/>
    <property type="match status" value="1"/>
</dbReference>
<accession>A0AA43QNH1</accession>
<evidence type="ECO:0000256" key="2">
    <source>
        <dbReference type="ARBA" id="ARBA00022723"/>
    </source>
</evidence>
<dbReference type="EMBL" id="JAPUFD010000010">
    <property type="protein sequence ID" value="MDI1489703.1"/>
    <property type="molecule type" value="Genomic_DNA"/>
</dbReference>
<dbReference type="GO" id="GO:0046872">
    <property type="term" value="F:metal ion binding"/>
    <property type="evidence" value="ECO:0007669"/>
    <property type="project" value="UniProtKB-KW"/>
</dbReference>
<feature type="domain" description="Amidohydrolase-related" evidence="9">
    <location>
        <begin position="33"/>
        <end position="307"/>
    </location>
</feature>
<dbReference type="Proteomes" id="UP001161017">
    <property type="component" value="Unassembled WGS sequence"/>
</dbReference>
<dbReference type="InterPro" id="IPR032466">
    <property type="entry name" value="Metal_Hydrolase"/>
</dbReference>
<dbReference type="GO" id="GO:0047596">
    <property type="term" value="F:6-methylsalicylate decarboxylase activity"/>
    <property type="evidence" value="ECO:0007669"/>
    <property type="project" value="UniProtKB-EC"/>
</dbReference>
<sequence length="310" mass="34148">MASRIRMATGIAKSILSISSPGTSLTQSLATNAQLTRDVNAYAAEVVAAHPTRFGFFACVPFSDDVTDDAATAAAQQAEIAYALDVLRADGIALLSNNRGIYLGDPRLRSVLEELDRRRAPVFLHPSIGCCGSPSKVSSSYKEGYEQSSPLANVYRAPLFEFFFDSGRAVLDLLMSGTATRFPKVRWVVSHCGNVLPSLFDRMFLVLRLGQRFTTVRDPLNVTEDQLKAAIQEQLWFDLAGEPVPNQIDALLKFTTKDRLVFGSDVPWTPFEVTKGLVARIERDLPECIGIDAVDDVWEGTARKLFNRKP</sequence>
<keyword evidence="3 8" id="KW-0210">Decarboxylase</keyword>
<evidence type="ECO:0000256" key="7">
    <source>
        <dbReference type="ARBA" id="ARBA00038889"/>
    </source>
</evidence>
<evidence type="ECO:0000256" key="4">
    <source>
        <dbReference type="ARBA" id="ARBA00022833"/>
    </source>
</evidence>
<dbReference type="GO" id="GO:0019748">
    <property type="term" value="P:secondary metabolic process"/>
    <property type="evidence" value="ECO:0007669"/>
    <property type="project" value="TreeGrafter"/>
</dbReference>
<dbReference type="AlphaFoldDB" id="A0AA43QNH1"/>
<keyword evidence="5 8" id="KW-0456">Lyase</keyword>
<evidence type="ECO:0000313" key="10">
    <source>
        <dbReference type="EMBL" id="MDI1489703.1"/>
    </source>
</evidence>
<evidence type="ECO:0000256" key="5">
    <source>
        <dbReference type="ARBA" id="ARBA00023239"/>
    </source>
</evidence>
<protein>
    <recommendedName>
        <fullName evidence="7">6-methylsalicylate decarboxylase</fullName>
        <ecNumber evidence="7">4.1.1.52</ecNumber>
    </recommendedName>
</protein>
<gene>
    <name evidence="10" type="ORF">OHK93_000901</name>
</gene>
<dbReference type="GO" id="GO:0016787">
    <property type="term" value="F:hydrolase activity"/>
    <property type="evidence" value="ECO:0007669"/>
    <property type="project" value="InterPro"/>
</dbReference>
<dbReference type="PANTHER" id="PTHR21240:SF29">
    <property type="entry name" value="AMIDOHYDROLASE-RELATED DOMAIN-CONTAINING PROTEIN"/>
    <property type="match status" value="1"/>
</dbReference>
<organism evidence="10 11">
    <name type="scientific">Ramalina farinacea</name>
    <dbReference type="NCBI Taxonomy" id="258253"/>
    <lineage>
        <taxon>Eukaryota</taxon>
        <taxon>Fungi</taxon>
        <taxon>Dikarya</taxon>
        <taxon>Ascomycota</taxon>
        <taxon>Pezizomycotina</taxon>
        <taxon>Lecanoromycetes</taxon>
        <taxon>OSLEUM clade</taxon>
        <taxon>Lecanoromycetidae</taxon>
        <taxon>Lecanorales</taxon>
        <taxon>Lecanorineae</taxon>
        <taxon>Ramalinaceae</taxon>
        <taxon>Ramalina</taxon>
    </lineage>
</organism>
<evidence type="ECO:0000256" key="3">
    <source>
        <dbReference type="ARBA" id="ARBA00022793"/>
    </source>
</evidence>
<comment type="similarity">
    <text evidence="1">Belongs to the metallo-dependent hydrolases superfamily. ACMSD family.</text>
</comment>
<dbReference type="Pfam" id="PF04909">
    <property type="entry name" value="Amidohydro_2"/>
    <property type="match status" value="1"/>
</dbReference>
<dbReference type="GO" id="GO:0005829">
    <property type="term" value="C:cytosol"/>
    <property type="evidence" value="ECO:0007669"/>
    <property type="project" value="TreeGrafter"/>
</dbReference>
<evidence type="ECO:0000256" key="6">
    <source>
        <dbReference type="ARBA" id="ARBA00036832"/>
    </source>
</evidence>
<evidence type="ECO:0000259" key="9">
    <source>
        <dbReference type="Pfam" id="PF04909"/>
    </source>
</evidence>
<keyword evidence="4" id="KW-0862">Zinc</keyword>
<dbReference type="InterPro" id="IPR032465">
    <property type="entry name" value="ACMSD"/>
</dbReference>
<comment type="caution">
    <text evidence="10">The sequence shown here is derived from an EMBL/GenBank/DDBJ whole genome shotgun (WGS) entry which is preliminary data.</text>
</comment>
<dbReference type="InterPro" id="IPR006680">
    <property type="entry name" value="Amidohydro-rel"/>
</dbReference>
<reference evidence="10" key="1">
    <citation type="journal article" date="2023" name="Genome Biol. Evol.">
        <title>First Whole Genome Sequence and Flow Cytometry Genome Size Data for the Lichen-Forming Fungus Ramalina farinacea (Ascomycota).</title>
        <authorList>
            <person name="Llewellyn T."/>
            <person name="Mian S."/>
            <person name="Hill R."/>
            <person name="Leitch I.J."/>
            <person name="Gaya E."/>
        </authorList>
    </citation>
    <scope>NUCLEOTIDE SEQUENCE</scope>
    <source>
        <strain evidence="10">LIQ254RAFAR</strain>
    </source>
</reference>
<dbReference type="EC" id="4.1.1.52" evidence="7"/>
<keyword evidence="11" id="KW-1185">Reference proteome</keyword>
<comment type="catalytic activity">
    <reaction evidence="6">
        <text>6-methylsalicylate + H(+) = 3-methylphenol + CO2</text>
        <dbReference type="Rhea" id="RHEA:23112"/>
        <dbReference type="ChEBI" id="CHEBI:15378"/>
        <dbReference type="ChEBI" id="CHEBI:16526"/>
        <dbReference type="ChEBI" id="CHEBI:17231"/>
        <dbReference type="ChEBI" id="CHEBI:36658"/>
        <dbReference type="EC" id="4.1.1.52"/>
    </reaction>
    <physiologicalReaction direction="left-to-right" evidence="6">
        <dbReference type="Rhea" id="RHEA:23113"/>
    </physiologicalReaction>
</comment>
<dbReference type="Gene3D" id="3.20.20.140">
    <property type="entry name" value="Metal-dependent hydrolases"/>
    <property type="match status" value="1"/>
</dbReference>